<dbReference type="OrthoDB" id="18982at2759"/>
<dbReference type="Pfam" id="PF13329">
    <property type="entry name" value="ATG2_CAD"/>
    <property type="match status" value="2"/>
</dbReference>
<evidence type="ECO:0000256" key="1">
    <source>
        <dbReference type="ARBA" id="ARBA00004406"/>
    </source>
</evidence>
<proteinExistence type="inferred from homology"/>
<dbReference type="InterPro" id="IPR026849">
    <property type="entry name" value="ATG2"/>
</dbReference>
<evidence type="ECO:0000313" key="12">
    <source>
        <dbReference type="Proteomes" id="UP000570016"/>
    </source>
</evidence>
<feature type="compositionally biased region" description="Acidic residues" evidence="10">
    <location>
        <begin position="867"/>
        <end position="878"/>
    </location>
</feature>
<feature type="compositionally biased region" description="Basic and acidic residues" evidence="10">
    <location>
        <begin position="1447"/>
        <end position="1460"/>
    </location>
</feature>
<dbReference type="GO" id="GO:0000045">
    <property type="term" value="P:autophagosome assembly"/>
    <property type="evidence" value="ECO:0007669"/>
    <property type="project" value="TreeGrafter"/>
</dbReference>
<evidence type="ECO:0000256" key="6">
    <source>
        <dbReference type="ARBA" id="ARBA00023055"/>
    </source>
</evidence>
<dbReference type="GO" id="GO:0005789">
    <property type="term" value="C:endoplasmic reticulum membrane"/>
    <property type="evidence" value="ECO:0007669"/>
    <property type="project" value="UniProtKB-SubCell"/>
</dbReference>
<dbReference type="GO" id="GO:0032266">
    <property type="term" value="F:phosphatidylinositol-3-phosphate binding"/>
    <property type="evidence" value="ECO:0007669"/>
    <property type="project" value="TreeGrafter"/>
</dbReference>
<evidence type="ECO:0000313" key="11">
    <source>
        <dbReference type="EMBL" id="NWW85940.1"/>
    </source>
</evidence>
<sequence length="2094" mass="234976">PFSESIKKRACRYLLQRYLGHFLQEKLSLEQLSLDLYQGTGSLTQVPLDKWCLNEILESADAPLEVTDGFIQSISLSVPWGSLLQDNCALEVKGLEMVFRPRPRLASGSEPMYWSSFMTSSMQLAKECLSQKLTDEQGEGSQPFEGLEKFAETIETVLRRVKVTFLDTVLRIEHVPENSKSGTALEIRIERTMYCDETADECSGINVHQPTAFAHKLLQLSGVSFFWDEFPASAKSSPVCSATQLATEPKLSPSWNPKIIYEPHPQLTRNLPEITPSDPVQISKLMGRMELSLTLKQNEVLPGAKLDVDGQIDSVHLFLSPRQVHLLLDMVAAIAGPGNLSRIDLSNKDRKNRPMQQEDEYRIQMELKRYLRKESLSAGASSEQSFYETESARTPSSQEEVFFSMAEMDMSHSLSSLPPLGDPPTMDLDLSLTSTYTTTPAGSPLSTTVLQPTWGDFLDRNKQELQPPRGSSLTANMVHQSSLRRTSIPSRSVSVDESRPELLFRLAVGTFSVSVLHIDPLPPPESSLNLNPLTPMARDFFTRIEKIEPVKFSTEDFLSFREVFAEACSHDHLRFIGTGIKVSYEQRQRTASRSFSTDLSIGDMEFLECLFSTDSHSIQPHYTELLTFRSEEANDSHAMPCLQLHYKHSDNRGPQGSQGRLSSVPQKADLQIKLNPVFCELDISIVDRLNSLLQPQKLTSVEMMASHMYASYNKHINLHKAFTEVFLDDSRTPTNCRVSVQVTAPALNLSVRFPIPDLRSDQERGPWFKKSLQKEILHLEFTDMEFKTEFIGGSTPEQVKLELTFKELTGSFEEDNAETPIKFFQVSGGIDGDITSSSDNFDWPRIVLKINPLAVHSILERIAAEEEEGENNFQEEEEGGSHSLKDVCDIRRPEPSPFSSRRVMFENEEMVMPGDVVEMTEFQDKTISNSHYVLELMLPNIHLTLPNKSFYEKLYNRQWEYGNIFCYILSNDNVFLPRISNDLLLWEPTAPSPVETFENLSYGVGLSVASQLINTFSKDSFSQFKSAVHYDDESGSEEETLQYYSAVDPNYRSRRRKKLDSQNKNSQSFLSVLLNVTHGLVSIFTDVKQDDGSTLEGKYGEFWFEFNNGSLFSVTKYEGFEDRHYVCLHSSSLNLYHQGLVDGVVPSSEVRLPSTIRPHWLEPTICFSEEDGLSRTTSDGVGVDCQGMLTVAVKIQSDKIESNTKEFLVAVGLRGATLQHRVLPSGLSWHEQILYFLNISDEPVLGYNPPATITTFHVHLWSCALDYRPLFLPVRSLLTVETFSISSSVAVDKSSSTLRIILDEAALHLSDKCNTVTVNLHRDYVRVMDMGLLELTITAVKSDSDVERTKPRFELHCSSDVIHIRTCSDSCAALMNLIQYIASYGDLHPPAKTEIKRGISKPKMKVETFSQPSSHGPVLAESEQQILRDLMSDAMEEIETQQTASARKSESNGVLDDRSQTQEPSCSDLFLFPDESGNVSQDASPTYASFTHHLITEAMGDVPAESDDFCILFAPKVAVADKEEEPVIKIMVDDAIIIKENHFSQPVKKTDTSKAPLHFPVPLVRYVVKEISLIWHLYGGRDFGTAPPTSPAKSFIPHSSPSHTPTRHGRSTASGGRGRNPDFLMEIQLSKVKFQHEVYPSSGAECESSLLEQPVSRQVFIVQDLEIRDRLATSQMNKFLYLYCSKEMPRKAHSNMLTIKALHVRPESGRSPQECCLRVSLMPLRLNIDQDALFFLKDFFTSLSTEVELLVTPDPEVKKSPGAEVTCSLPRHVSSLKDPSPVISFSSHKQANENGSIDSMDVVNGDDHHFSQEVTSYSDQPVFFREFRFTSEVPIRLDYHGKHVSMDQGTLAGILIGLAQLNCSELKLKRLCYRHGLLGVDKLFSYAISEWLNDIKKNQLPGILGGVGPMHSLVQLVQGLKDLVWLPIEQYRKDGRIVRGFQRGAASFGTSTAMAALELTNRMVQTIQAAAETAYDMVSPGPTFIEAKKLKRFPRHRLAHQPVDLREGVAKAYSVVKEGITDTAQTIYETAAREHENRGVTGAVGGVLRQIPPTVVKPFIVATEATSNVLGGMRNQIRPDVRQEESQKWRLGED</sequence>
<name>A0A7K6RIQ6_9AVES</name>
<evidence type="ECO:0000256" key="8">
    <source>
        <dbReference type="ARBA" id="ARBA00024479"/>
    </source>
</evidence>
<evidence type="ECO:0000256" key="7">
    <source>
        <dbReference type="ARBA" id="ARBA00023136"/>
    </source>
</evidence>
<evidence type="ECO:0000256" key="2">
    <source>
        <dbReference type="ARBA" id="ARBA00004623"/>
    </source>
</evidence>
<dbReference type="GO" id="GO:0000422">
    <property type="term" value="P:autophagy of mitochondrion"/>
    <property type="evidence" value="ECO:0007669"/>
    <property type="project" value="TreeGrafter"/>
</dbReference>
<evidence type="ECO:0000256" key="4">
    <source>
        <dbReference type="ARBA" id="ARBA00022448"/>
    </source>
</evidence>
<comment type="similarity">
    <text evidence="3">Belongs to the ATG2 family.</text>
</comment>
<protein>
    <submittedName>
        <fullName evidence="11">ATG2B protein</fullName>
    </submittedName>
</protein>
<dbReference type="GO" id="GO:0034727">
    <property type="term" value="P:piecemeal microautophagy of the nucleus"/>
    <property type="evidence" value="ECO:0007669"/>
    <property type="project" value="TreeGrafter"/>
</dbReference>
<dbReference type="EMBL" id="VZRY01001151">
    <property type="protein sequence ID" value="NWW85940.1"/>
    <property type="molecule type" value="Genomic_DNA"/>
</dbReference>
<evidence type="ECO:0000256" key="9">
    <source>
        <dbReference type="ARBA" id="ARBA00024615"/>
    </source>
</evidence>
<comment type="catalytic activity">
    <reaction evidence="9">
        <text>a 1,2-diacyl-sn-glycero-3-phosphoethanolamine(in) = a 1,2-diacyl-sn-glycero-3-phosphoethanolamine(out)</text>
        <dbReference type="Rhea" id="RHEA:38895"/>
        <dbReference type="ChEBI" id="CHEBI:64612"/>
    </reaction>
</comment>
<keyword evidence="6" id="KW-0445">Lipid transport</keyword>
<feature type="region of interest" description="Disordered" evidence="10">
    <location>
        <begin position="867"/>
        <end position="888"/>
    </location>
</feature>
<evidence type="ECO:0000256" key="3">
    <source>
        <dbReference type="ARBA" id="ARBA00009714"/>
    </source>
</evidence>
<dbReference type="PANTHER" id="PTHR13190:SF20">
    <property type="entry name" value="AUTOPHAGY-RELATED PROTEIN 2 HOMOLOG B"/>
    <property type="match status" value="1"/>
</dbReference>
<dbReference type="GO" id="GO:0061723">
    <property type="term" value="P:glycophagy"/>
    <property type="evidence" value="ECO:0007669"/>
    <property type="project" value="TreeGrafter"/>
</dbReference>
<dbReference type="Proteomes" id="UP000570016">
    <property type="component" value="Unassembled WGS sequence"/>
</dbReference>
<evidence type="ECO:0000256" key="10">
    <source>
        <dbReference type="SAM" id="MobiDB-lite"/>
    </source>
</evidence>
<comment type="subcellular location">
    <subcellularLocation>
        <location evidence="1">Endoplasmic reticulum membrane</location>
        <topology evidence="1">Peripheral membrane protein</topology>
    </subcellularLocation>
    <subcellularLocation>
        <location evidence="2">Preautophagosomal structure membrane</location>
        <topology evidence="2">Peripheral membrane protein</topology>
    </subcellularLocation>
</comment>
<feature type="compositionally biased region" description="Basic and acidic residues" evidence="10">
    <location>
        <begin position="879"/>
        <end position="888"/>
    </location>
</feature>
<dbReference type="GO" id="GO:0034045">
    <property type="term" value="C:phagophore assembly site membrane"/>
    <property type="evidence" value="ECO:0007669"/>
    <property type="project" value="UniProtKB-SubCell"/>
</dbReference>
<feature type="non-terminal residue" evidence="11">
    <location>
        <position position="1"/>
    </location>
</feature>
<keyword evidence="4" id="KW-0813">Transport</keyword>
<gene>
    <name evidence="11" type="primary">Atg2b</name>
    <name evidence="11" type="ORF">RHYJUB_R01532</name>
</gene>
<evidence type="ECO:0000256" key="5">
    <source>
        <dbReference type="ARBA" id="ARBA00022824"/>
    </source>
</evidence>
<dbReference type="GO" id="GO:0061709">
    <property type="term" value="P:reticulophagy"/>
    <property type="evidence" value="ECO:0007669"/>
    <property type="project" value="TreeGrafter"/>
</dbReference>
<comment type="caution">
    <text evidence="11">The sequence shown here is derived from an EMBL/GenBank/DDBJ whole genome shotgun (WGS) entry which is preliminary data.</text>
</comment>
<dbReference type="GO" id="GO:0061908">
    <property type="term" value="C:phagophore"/>
    <property type="evidence" value="ECO:0007669"/>
    <property type="project" value="TreeGrafter"/>
</dbReference>
<reference evidence="11 12" key="1">
    <citation type="submission" date="2019-09" db="EMBL/GenBank/DDBJ databases">
        <title>Bird 10,000 Genomes (B10K) Project - Family phase.</title>
        <authorList>
            <person name="Zhang G."/>
        </authorList>
    </citation>
    <scope>NUCLEOTIDE SEQUENCE [LARGE SCALE GENOMIC DNA]</scope>
    <source>
        <strain evidence="11">B10K-DU-029-58</strain>
        <tissue evidence="11">Muscle</tissue>
    </source>
</reference>
<dbReference type="PANTHER" id="PTHR13190">
    <property type="entry name" value="AUTOPHAGY-RELATED 2, ISOFORM A"/>
    <property type="match status" value="1"/>
</dbReference>
<dbReference type="GO" id="GO:0006869">
    <property type="term" value="P:lipid transport"/>
    <property type="evidence" value="ECO:0007669"/>
    <property type="project" value="UniProtKB-KW"/>
</dbReference>
<feature type="non-terminal residue" evidence="11">
    <location>
        <position position="2094"/>
    </location>
</feature>
<keyword evidence="7" id="KW-0472">Membrane</keyword>
<keyword evidence="12" id="KW-1185">Reference proteome</keyword>
<dbReference type="GO" id="GO:0043495">
    <property type="term" value="F:protein-membrane adaptor activity"/>
    <property type="evidence" value="ECO:0007669"/>
    <property type="project" value="TreeGrafter"/>
</dbReference>
<keyword evidence="5" id="KW-0256">Endoplasmic reticulum</keyword>
<comment type="catalytic activity">
    <reaction evidence="8">
        <text>a 1,2-diacyl-sn-glycero-3-phospho-L-serine(in) = a 1,2-diacyl-sn-glycero-3-phospho-L-serine(out)</text>
        <dbReference type="Rhea" id="RHEA:38663"/>
        <dbReference type="ChEBI" id="CHEBI:57262"/>
    </reaction>
</comment>
<organism evidence="11 12">
    <name type="scientific">Rhynochetos jubatus</name>
    <name type="common">kagu</name>
    <dbReference type="NCBI Taxonomy" id="54386"/>
    <lineage>
        <taxon>Eukaryota</taxon>
        <taxon>Metazoa</taxon>
        <taxon>Chordata</taxon>
        <taxon>Craniata</taxon>
        <taxon>Vertebrata</taxon>
        <taxon>Euteleostomi</taxon>
        <taxon>Archelosauria</taxon>
        <taxon>Archosauria</taxon>
        <taxon>Dinosauria</taxon>
        <taxon>Saurischia</taxon>
        <taxon>Theropoda</taxon>
        <taxon>Coelurosauria</taxon>
        <taxon>Aves</taxon>
        <taxon>Neognathae</taxon>
        <taxon>Neoaves</taxon>
        <taxon>Phaethontimorphae</taxon>
        <taxon>Eurypygiformes</taxon>
        <taxon>Rhynochetidae</taxon>
        <taxon>Rhynochetos</taxon>
    </lineage>
</organism>
<feature type="region of interest" description="Disordered" evidence="10">
    <location>
        <begin position="1438"/>
        <end position="1471"/>
    </location>
</feature>
<accession>A0A7K6RIQ6</accession>
<feature type="region of interest" description="Disordered" evidence="10">
    <location>
        <begin position="1588"/>
        <end position="1619"/>
    </location>
</feature>